<evidence type="ECO:0000256" key="1">
    <source>
        <dbReference type="SAM" id="MobiDB-lite"/>
    </source>
</evidence>
<proteinExistence type="predicted"/>
<dbReference type="Proteomes" id="UP000015346">
    <property type="component" value="Unassembled WGS sequence"/>
</dbReference>
<evidence type="ECO:0000313" key="2">
    <source>
        <dbReference type="EMBL" id="EPX84713.1"/>
    </source>
</evidence>
<comment type="caution">
    <text evidence="2">The sequence shown here is derived from an EMBL/GenBank/DDBJ whole genome shotgun (WGS) entry which is preliminary data.</text>
</comment>
<accession>S9QYK1</accession>
<dbReference type="EMBL" id="AOLV01000020">
    <property type="protein sequence ID" value="EPX84713.1"/>
    <property type="molecule type" value="Genomic_DNA"/>
</dbReference>
<dbReference type="HOGENOM" id="CLU_2571751_0_0_5"/>
<feature type="region of interest" description="Disordered" evidence="1">
    <location>
        <begin position="48"/>
        <end position="81"/>
    </location>
</feature>
<gene>
    <name evidence="2" type="ORF">ruthe_02073</name>
</gene>
<evidence type="ECO:0000313" key="3">
    <source>
        <dbReference type="Proteomes" id="UP000015346"/>
    </source>
</evidence>
<reference evidence="2 3" key="1">
    <citation type="journal article" date="2013" name="Stand. Genomic Sci.">
        <title>Genome sequence of the reddish-pigmented Rubellimicrobium thermophilum type strain (DSM 16684(T)), a member of the Roseobacter clade.</title>
        <authorList>
            <person name="Fiebig A."/>
            <person name="Riedel T."/>
            <person name="Gronow S."/>
            <person name="Petersen J."/>
            <person name="Klenk H.P."/>
            <person name="Goker M."/>
        </authorList>
    </citation>
    <scope>NUCLEOTIDE SEQUENCE [LARGE SCALE GENOMIC DNA]</scope>
    <source>
        <strain evidence="2 3">DSM 16684</strain>
    </source>
</reference>
<protein>
    <submittedName>
        <fullName evidence="2">Uncharacterized protein</fullName>
    </submittedName>
</protein>
<keyword evidence="3" id="KW-1185">Reference proteome</keyword>
<sequence length="81" mass="8097">MGHQWIIGVLEDLRSYAALNGLTALAAALEQTGHLARQEIAAAGARAADAPGAPAGEGGWTQTAALGRPPAAATGDRARVP</sequence>
<dbReference type="STRING" id="1123069.ruthe_02073"/>
<organism evidence="2 3">
    <name type="scientific">Rubellimicrobium thermophilum DSM 16684</name>
    <dbReference type="NCBI Taxonomy" id="1123069"/>
    <lineage>
        <taxon>Bacteria</taxon>
        <taxon>Pseudomonadati</taxon>
        <taxon>Pseudomonadota</taxon>
        <taxon>Alphaproteobacteria</taxon>
        <taxon>Rhodobacterales</taxon>
        <taxon>Roseobacteraceae</taxon>
        <taxon>Rubellimicrobium</taxon>
    </lineage>
</organism>
<name>S9QYK1_9RHOB</name>
<dbReference type="RefSeq" id="WP_021098157.1">
    <property type="nucleotide sequence ID" value="NZ_KE557321.1"/>
</dbReference>
<dbReference type="AlphaFoldDB" id="S9QYK1"/>